<proteinExistence type="inferred from homology"/>
<dbReference type="SMART" id="SM00979">
    <property type="entry name" value="TIFY"/>
    <property type="match status" value="1"/>
</dbReference>
<name>B9S0Z3_RICCO</name>
<dbReference type="FunCoup" id="B9S0Z3">
    <property type="interactions" value="37"/>
</dbReference>
<comment type="subcellular location">
    <subcellularLocation>
        <location evidence="2">Nucleus</location>
    </subcellularLocation>
</comment>
<accession>B9S0Z3</accession>
<dbReference type="STRING" id="3988.B9S0Z3"/>
<gene>
    <name evidence="5" type="ORF">RCOM_0631830</name>
</gene>
<dbReference type="GO" id="GO:2000022">
    <property type="term" value="P:regulation of jasmonic acid mediated signaling pathway"/>
    <property type="evidence" value="ECO:0000318"/>
    <property type="project" value="GO_Central"/>
</dbReference>
<evidence type="ECO:0000259" key="4">
    <source>
        <dbReference type="PROSITE" id="PS51320"/>
    </source>
</evidence>
<dbReference type="InterPro" id="IPR018467">
    <property type="entry name" value="CCT_CS"/>
</dbReference>
<comment type="domain">
    <text evidence="2">The jas domain is required for interaction with COI1.</text>
</comment>
<feature type="compositionally biased region" description="Polar residues" evidence="3">
    <location>
        <begin position="23"/>
        <end position="42"/>
    </location>
</feature>
<dbReference type="AlphaFoldDB" id="B9S0Z3"/>
<dbReference type="KEGG" id="rcu:8264090"/>
<dbReference type="OrthoDB" id="782771at2759"/>
<keyword evidence="6" id="KW-1185">Reference proteome</keyword>
<dbReference type="InParanoid" id="B9S0Z3"/>
<sequence>MRRNCNLELRLFPFSDPDDHLQHSSSMEDFSNKSPRQEGQQQQQLTIFYNGNVCVCDVTDFQARAILLLASKEMEHKPRRSPSGSSSEPASPTLPSPIYSPNNGLSMKRSLQRFLQKRNHRIQATCPYSINRRITPLIN</sequence>
<dbReference type="PANTHER" id="PTHR33077">
    <property type="entry name" value="PROTEIN TIFY 4A-RELATED-RELATED"/>
    <property type="match status" value="1"/>
</dbReference>
<protein>
    <recommendedName>
        <fullName evidence="2">Protein TIFY</fullName>
    </recommendedName>
    <alternativeName>
        <fullName evidence="2">Jasmonate ZIM domain-containing protein</fullName>
    </alternativeName>
</protein>
<dbReference type="Pfam" id="PF06200">
    <property type="entry name" value="tify"/>
    <property type="match status" value="1"/>
</dbReference>
<dbReference type="GO" id="GO:0005634">
    <property type="term" value="C:nucleus"/>
    <property type="evidence" value="ECO:0000318"/>
    <property type="project" value="GO_Central"/>
</dbReference>
<feature type="compositionally biased region" description="Low complexity" evidence="3">
    <location>
        <begin position="81"/>
        <end position="91"/>
    </location>
</feature>
<dbReference type="PROSITE" id="PS51320">
    <property type="entry name" value="TIFY"/>
    <property type="match status" value="1"/>
</dbReference>
<dbReference type="eggNOG" id="ENOG502S434">
    <property type="taxonomic scope" value="Eukaryota"/>
</dbReference>
<comment type="similarity">
    <text evidence="1 2">Belongs to the TIFY/JAZ family.</text>
</comment>
<dbReference type="Pfam" id="PF09425">
    <property type="entry name" value="Jas_motif"/>
    <property type="match status" value="1"/>
</dbReference>
<evidence type="ECO:0000313" key="6">
    <source>
        <dbReference type="Proteomes" id="UP000008311"/>
    </source>
</evidence>
<keyword evidence="2" id="KW-0539">Nucleus</keyword>
<dbReference type="PANTHER" id="PTHR33077:SF130">
    <property type="entry name" value="PROTEIN TIFY"/>
    <property type="match status" value="1"/>
</dbReference>
<dbReference type="InterPro" id="IPR040390">
    <property type="entry name" value="TIFY/JAZ"/>
</dbReference>
<feature type="region of interest" description="Disordered" evidence="3">
    <location>
        <begin position="72"/>
        <end position="105"/>
    </location>
</feature>
<keyword evidence="2" id="KW-1184">Jasmonic acid signaling pathway</keyword>
<dbReference type="GO" id="GO:0031347">
    <property type="term" value="P:regulation of defense response"/>
    <property type="evidence" value="ECO:0000318"/>
    <property type="project" value="GO_Central"/>
</dbReference>
<comment type="function">
    <text evidence="2">Repressor of jasmonate responses.</text>
</comment>
<evidence type="ECO:0000256" key="1">
    <source>
        <dbReference type="ARBA" id="ARBA00008614"/>
    </source>
</evidence>
<dbReference type="EMBL" id="EQ973842">
    <property type="protein sequence ID" value="EEF42635.1"/>
    <property type="molecule type" value="Genomic_DNA"/>
</dbReference>
<dbReference type="GO" id="GO:0009611">
    <property type="term" value="P:response to wounding"/>
    <property type="evidence" value="ECO:0000318"/>
    <property type="project" value="GO_Central"/>
</dbReference>
<dbReference type="InterPro" id="IPR010399">
    <property type="entry name" value="Tify_dom"/>
</dbReference>
<organism evidence="5 6">
    <name type="scientific">Ricinus communis</name>
    <name type="common">Castor bean</name>
    <dbReference type="NCBI Taxonomy" id="3988"/>
    <lineage>
        <taxon>Eukaryota</taxon>
        <taxon>Viridiplantae</taxon>
        <taxon>Streptophyta</taxon>
        <taxon>Embryophyta</taxon>
        <taxon>Tracheophyta</taxon>
        <taxon>Spermatophyta</taxon>
        <taxon>Magnoliopsida</taxon>
        <taxon>eudicotyledons</taxon>
        <taxon>Gunneridae</taxon>
        <taxon>Pentapetalae</taxon>
        <taxon>rosids</taxon>
        <taxon>fabids</taxon>
        <taxon>Malpighiales</taxon>
        <taxon>Euphorbiaceae</taxon>
        <taxon>Acalyphoideae</taxon>
        <taxon>Acalypheae</taxon>
        <taxon>Ricinus</taxon>
    </lineage>
</organism>
<reference evidence="6" key="1">
    <citation type="journal article" date="2010" name="Nat. Biotechnol.">
        <title>Draft genome sequence of the oilseed species Ricinus communis.</title>
        <authorList>
            <person name="Chan A.P."/>
            <person name="Crabtree J."/>
            <person name="Zhao Q."/>
            <person name="Lorenzi H."/>
            <person name="Orvis J."/>
            <person name="Puiu D."/>
            <person name="Melake-Berhan A."/>
            <person name="Jones K.M."/>
            <person name="Redman J."/>
            <person name="Chen G."/>
            <person name="Cahoon E.B."/>
            <person name="Gedil M."/>
            <person name="Stanke M."/>
            <person name="Haas B.J."/>
            <person name="Wortman J.R."/>
            <person name="Fraser-Liggett C.M."/>
            <person name="Ravel J."/>
            <person name="Rabinowicz P.D."/>
        </authorList>
    </citation>
    <scope>NUCLEOTIDE SEQUENCE [LARGE SCALE GENOMIC DNA]</scope>
    <source>
        <strain evidence="6">cv. Hale</strain>
    </source>
</reference>
<feature type="domain" description="Tify" evidence="4">
    <location>
        <begin position="38"/>
        <end position="72"/>
    </location>
</feature>
<dbReference type="Proteomes" id="UP000008311">
    <property type="component" value="Unassembled WGS sequence"/>
</dbReference>
<evidence type="ECO:0000256" key="2">
    <source>
        <dbReference type="RuleBase" id="RU369065"/>
    </source>
</evidence>
<evidence type="ECO:0000256" key="3">
    <source>
        <dbReference type="SAM" id="MobiDB-lite"/>
    </source>
</evidence>
<feature type="region of interest" description="Disordered" evidence="3">
    <location>
        <begin position="16"/>
        <end position="42"/>
    </location>
</feature>
<evidence type="ECO:0000313" key="5">
    <source>
        <dbReference type="EMBL" id="EEF42635.1"/>
    </source>
</evidence>